<keyword evidence="5" id="KW-0472">Membrane</keyword>
<evidence type="ECO:0000313" key="9">
    <source>
        <dbReference type="EMBL" id="PZQ46196.1"/>
    </source>
</evidence>
<keyword evidence="3" id="KW-1003">Cell membrane</keyword>
<evidence type="ECO:0000256" key="3">
    <source>
        <dbReference type="ARBA" id="ARBA00022475"/>
    </source>
</evidence>
<accession>A0A2W5MYC6</accession>
<dbReference type="GO" id="GO:0005886">
    <property type="term" value="C:plasma membrane"/>
    <property type="evidence" value="ECO:0007669"/>
    <property type="project" value="UniProtKB-SubCell"/>
</dbReference>
<dbReference type="Proteomes" id="UP000249185">
    <property type="component" value="Unassembled WGS sequence"/>
</dbReference>
<dbReference type="InterPro" id="IPR003760">
    <property type="entry name" value="PnrA-like"/>
</dbReference>
<evidence type="ECO:0000256" key="1">
    <source>
        <dbReference type="ARBA" id="ARBA00004193"/>
    </source>
</evidence>
<dbReference type="InterPro" id="IPR028082">
    <property type="entry name" value="Peripla_BP_I"/>
</dbReference>
<name>A0A2W5MYC6_RHOSU</name>
<evidence type="ECO:0000256" key="4">
    <source>
        <dbReference type="ARBA" id="ARBA00022729"/>
    </source>
</evidence>
<comment type="similarity">
    <text evidence="2">Belongs to the BMP lipoprotein family.</text>
</comment>
<dbReference type="PANTHER" id="PTHR34296">
    <property type="entry name" value="TRANSCRIPTIONAL ACTIVATOR PROTEIN MED"/>
    <property type="match status" value="1"/>
</dbReference>
<evidence type="ECO:0000256" key="2">
    <source>
        <dbReference type="ARBA" id="ARBA00008610"/>
    </source>
</evidence>
<feature type="signal peptide" evidence="7">
    <location>
        <begin position="1"/>
        <end position="24"/>
    </location>
</feature>
<dbReference type="AlphaFoldDB" id="A0A2W5MYC6"/>
<dbReference type="EMBL" id="QFPW01000029">
    <property type="protein sequence ID" value="PZQ46196.1"/>
    <property type="molecule type" value="Genomic_DNA"/>
</dbReference>
<comment type="caution">
    <text evidence="9">The sequence shown here is derived from an EMBL/GenBank/DDBJ whole genome shotgun (WGS) entry which is preliminary data.</text>
</comment>
<dbReference type="Pfam" id="PF02608">
    <property type="entry name" value="Bmp"/>
    <property type="match status" value="1"/>
</dbReference>
<dbReference type="PANTHER" id="PTHR34296:SF2">
    <property type="entry name" value="ABC TRANSPORTER GUANOSINE-BINDING PROTEIN NUPN"/>
    <property type="match status" value="1"/>
</dbReference>
<dbReference type="CDD" id="cd19964">
    <property type="entry name" value="PBP1_BMP-like"/>
    <property type="match status" value="1"/>
</dbReference>
<feature type="chain" id="PRO_5016024814" evidence="7">
    <location>
        <begin position="25"/>
        <end position="349"/>
    </location>
</feature>
<dbReference type="SUPFAM" id="SSF53822">
    <property type="entry name" value="Periplasmic binding protein-like I"/>
    <property type="match status" value="1"/>
</dbReference>
<keyword evidence="6" id="KW-0449">Lipoprotein</keyword>
<reference evidence="9 10" key="1">
    <citation type="submission" date="2017-08" db="EMBL/GenBank/DDBJ databases">
        <title>Infants hospitalized years apart are colonized by the same room-sourced microbial strains.</title>
        <authorList>
            <person name="Brooks B."/>
            <person name="Olm M.R."/>
            <person name="Firek B.A."/>
            <person name="Baker R."/>
            <person name="Thomas B.C."/>
            <person name="Morowitz M.J."/>
            <person name="Banfield J.F."/>
        </authorList>
    </citation>
    <scope>NUCLEOTIDE SEQUENCE [LARGE SCALE GENOMIC DNA]</scope>
    <source>
        <strain evidence="9">S2_005_002_R2_34</strain>
    </source>
</reference>
<evidence type="ECO:0000256" key="7">
    <source>
        <dbReference type="SAM" id="SignalP"/>
    </source>
</evidence>
<dbReference type="InterPro" id="IPR050957">
    <property type="entry name" value="BMP_lipoprotein"/>
</dbReference>
<evidence type="ECO:0000313" key="10">
    <source>
        <dbReference type="Proteomes" id="UP000249185"/>
    </source>
</evidence>
<sequence length="349" mass="36539">MLKMLLQAGLGLGLAAGIAGSAVAQDKLRVAMVASESGIGDRSFNDMVVVGLKRAEAELGVEYVVIQPRAISDFQASLARAAAQGFDLIIGNSFDMVPPLEAVAKAFPDQKFALIDAGMEVPNVVSAVAKDWEGSAVVGYIAAKTTKTGKIGFVGGKDIPVIHRFFAGYYYGAKMADPNVEVLERYSGTFTDPAVGKEYTLALASEGSDINYAVAGATSSGVIDGARESDTLAIGVDSNQNYLAPGHVLTSMMKRVDTITFDMVKSVQDNDFKGGQVLLYGLKEGGVDFAMDENNAGLIAPEVLADAEAFRDKIIAGEIVVPNYFDIAPGAKSMGEPPVPTPPSIADAK</sequence>
<keyword evidence="4 7" id="KW-0732">Signal</keyword>
<feature type="domain" description="ABC transporter substrate-binding protein PnrA-like" evidence="8">
    <location>
        <begin position="30"/>
        <end position="323"/>
    </location>
</feature>
<evidence type="ECO:0000256" key="5">
    <source>
        <dbReference type="ARBA" id="ARBA00023136"/>
    </source>
</evidence>
<evidence type="ECO:0000256" key="6">
    <source>
        <dbReference type="ARBA" id="ARBA00023288"/>
    </source>
</evidence>
<evidence type="ECO:0000259" key="8">
    <source>
        <dbReference type="Pfam" id="PF02608"/>
    </source>
</evidence>
<organism evidence="9 10">
    <name type="scientific">Rhodovulum sulfidophilum</name>
    <name type="common">Rhodobacter sulfidophilus</name>
    <dbReference type="NCBI Taxonomy" id="35806"/>
    <lineage>
        <taxon>Bacteria</taxon>
        <taxon>Pseudomonadati</taxon>
        <taxon>Pseudomonadota</taxon>
        <taxon>Alphaproteobacteria</taxon>
        <taxon>Rhodobacterales</taxon>
        <taxon>Paracoccaceae</taxon>
        <taxon>Rhodovulum</taxon>
    </lineage>
</organism>
<gene>
    <name evidence="9" type="ORF">DI556_21055</name>
</gene>
<dbReference type="Gene3D" id="3.40.50.2300">
    <property type="match status" value="2"/>
</dbReference>
<protein>
    <submittedName>
        <fullName evidence="9">BMP family ABC transporter substrate-binding protein</fullName>
    </submittedName>
</protein>
<comment type="subcellular location">
    <subcellularLocation>
        <location evidence="1">Cell membrane</location>
        <topology evidence="1">Lipid-anchor</topology>
    </subcellularLocation>
</comment>
<proteinExistence type="inferred from homology"/>